<evidence type="ECO:0000256" key="6">
    <source>
        <dbReference type="SAM" id="MobiDB-lite"/>
    </source>
</evidence>
<keyword evidence="4 5" id="KW-0238">DNA-binding</keyword>
<dbReference type="SUPFAM" id="SSF57716">
    <property type="entry name" value="Glucocorticoid receptor-like (DNA-binding domain)"/>
    <property type="match status" value="1"/>
</dbReference>
<dbReference type="PROSITE" id="PS50950">
    <property type="entry name" value="ZF_THAP"/>
    <property type="match status" value="1"/>
</dbReference>
<dbReference type="GO" id="GO:0043565">
    <property type="term" value="F:sequence-specific DNA binding"/>
    <property type="evidence" value="ECO:0007669"/>
    <property type="project" value="InterPro"/>
</dbReference>
<feature type="non-terminal residue" evidence="8">
    <location>
        <position position="201"/>
    </location>
</feature>
<dbReference type="GO" id="GO:0008270">
    <property type="term" value="F:zinc ion binding"/>
    <property type="evidence" value="ECO:0007669"/>
    <property type="project" value="UniProtKB-KW"/>
</dbReference>
<feature type="domain" description="THAP-type" evidence="7">
    <location>
        <begin position="1"/>
        <end position="96"/>
    </location>
</feature>
<evidence type="ECO:0000313" key="8">
    <source>
        <dbReference type="EMBL" id="JAR90644.1"/>
    </source>
</evidence>
<proteinExistence type="predicted"/>
<reference evidence="8" key="1">
    <citation type="journal article" date="2018" name="PLoS Negl. Trop. Dis.">
        <title>Sialome diversity of ticks revealed by RNAseq of single tick salivary glands.</title>
        <authorList>
            <person name="Perner J."/>
            <person name="Kropackova S."/>
            <person name="Kopacek P."/>
            <person name="Ribeiro J.M."/>
        </authorList>
    </citation>
    <scope>NUCLEOTIDE SEQUENCE</scope>
    <source>
        <strain evidence="8">Siblings of single egg batch collected in Ceske Budejovice</strain>
        <tissue evidence="8">Salivary glands</tissue>
    </source>
</reference>
<dbReference type="EMBL" id="GEGO01004760">
    <property type="protein sequence ID" value="JAR90644.1"/>
    <property type="molecule type" value="Transcribed_RNA"/>
</dbReference>
<evidence type="ECO:0000256" key="1">
    <source>
        <dbReference type="ARBA" id="ARBA00022723"/>
    </source>
</evidence>
<evidence type="ECO:0000256" key="5">
    <source>
        <dbReference type="PROSITE-ProRule" id="PRU00309"/>
    </source>
</evidence>
<sequence length="201" mass="22084">MPTGCGVPLCPNRNQKNPVIRGRNLVYHCLPREEPLRSAWFRSIGREDPGKAVDVRVCSEHFNGDKDYVRIASVLRDAGQTLKRVNLRSSSVPSLRLPPFARSTQAKEPPSKRRRTLGDEPIGDAGCSEDSAPSAPRELCCSCGYRPASHDAAVQVDPAELQAPTKAPRPPAKKDRAVGTDLRLGKKCVDRHEYYCGNLGQ</sequence>
<accession>A0A147BIT3</accession>
<dbReference type="InterPro" id="IPR006612">
    <property type="entry name" value="THAP_Znf"/>
</dbReference>
<keyword evidence="2 5" id="KW-0863">Zinc-finger</keyword>
<name>A0A147BIT3_IXORI</name>
<keyword evidence="3" id="KW-0862">Zinc</keyword>
<dbReference type="AlphaFoldDB" id="A0A147BIT3"/>
<protein>
    <recommendedName>
        <fullName evidence="7">THAP-type domain-containing protein</fullName>
    </recommendedName>
</protein>
<evidence type="ECO:0000256" key="3">
    <source>
        <dbReference type="ARBA" id="ARBA00022833"/>
    </source>
</evidence>
<keyword evidence="1" id="KW-0479">Metal-binding</keyword>
<dbReference type="InterPro" id="IPR026516">
    <property type="entry name" value="THAP1/10"/>
</dbReference>
<dbReference type="SMART" id="SM00980">
    <property type="entry name" value="THAP"/>
    <property type="match status" value="1"/>
</dbReference>
<evidence type="ECO:0000259" key="7">
    <source>
        <dbReference type="PROSITE" id="PS50950"/>
    </source>
</evidence>
<feature type="region of interest" description="Disordered" evidence="6">
    <location>
        <begin position="93"/>
        <end position="135"/>
    </location>
</feature>
<dbReference type="PANTHER" id="PTHR46600">
    <property type="entry name" value="THAP DOMAIN-CONTAINING"/>
    <property type="match status" value="1"/>
</dbReference>
<evidence type="ECO:0000256" key="4">
    <source>
        <dbReference type="ARBA" id="ARBA00023125"/>
    </source>
</evidence>
<evidence type="ECO:0000256" key="2">
    <source>
        <dbReference type="ARBA" id="ARBA00022771"/>
    </source>
</evidence>
<dbReference type="PANTHER" id="PTHR46600:SF11">
    <property type="entry name" value="THAP DOMAIN-CONTAINING PROTEIN 10"/>
    <property type="match status" value="1"/>
</dbReference>
<organism evidence="8">
    <name type="scientific">Ixodes ricinus</name>
    <name type="common">Common tick</name>
    <name type="synonym">Acarus ricinus</name>
    <dbReference type="NCBI Taxonomy" id="34613"/>
    <lineage>
        <taxon>Eukaryota</taxon>
        <taxon>Metazoa</taxon>
        <taxon>Ecdysozoa</taxon>
        <taxon>Arthropoda</taxon>
        <taxon>Chelicerata</taxon>
        <taxon>Arachnida</taxon>
        <taxon>Acari</taxon>
        <taxon>Parasitiformes</taxon>
        <taxon>Ixodida</taxon>
        <taxon>Ixodoidea</taxon>
        <taxon>Ixodidae</taxon>
        <taxon>Ixodinae</taxon>
        <taxon>Ixodes</taxon>
    </lineage>
</organism>
<dbReference type="Pfam" id="PF05485">
    <property type="entry name" value="THAP"/>
    <property type="match status" value="1"/>
</dbReference>